<organism evidence="1 2">
    <name type="scientific">Meiothermus granaticius NBRC 107808</name>
    <dbReference type="NCBI Taxonomy" id="1227551"/>
    <lineage>
        <taxon>Bacteria</taxon>
        <taxon>Thermotogati</taxon>
        <taxon>Deinococcota</taxon>
        <taxon>Deinococci</taxon>
        <taxon>Thermales</taxon>
        <taxon>Thermaceae</taxon>
        <taxon>Meiothermus</taxon>
    </lineage>
</organism>
<accession>A0A399F9Q6</accession>
<keyword evidence="2" id="KW-1185">Reference proteome</keyword>
<dbReference type="AlphaFoldDB" id="A0A399F9Q6"/>
<gene>
    <name evidence="1" type="ORF">Mgrana_02452</name>
</gene>
<evidence type="ECO:0000313" key="1">
    <source>
        <dbReference type="EMBL" id="RIH91642.1"/>
    </source>
</evidence>
<sequence length="113" mass="12335">MGARVDGPHDWDHLPDPADWANCGHALIYVPDATREDVLKGVRFSSLVSMAGPGSSGEAGERINKRRAVVMATRLARQAGFESIDASEFFSRTDRLAIATRFCSIWVTPTGQM</sequence>
<name>A0A399F9Q6_9DEIN</name>
<comment type="caution">
    <text evidence="1">The sequence shown here is derived from an EMBL/GenBank/DDBJ whole genome shotgun (WGS) entry which is preliminary data.</text>
</comment>
<protein>
    <submittedName>
        <fullName evidence="1">Uncharacterized protein</fullName>
    </submittedName>
</protein>
<dbReference type="EMBL" id="QWLB01000036">
    <property type="protein sequence ID" value="RIH91642.1"/>
    <property type="molecule type" value="Genomic_DNA"/>
</dbReference>
<reference evidence="1 2" key="1">
    <citation type="submission" date="2018-08" db="EMBL/GenBank/DDBJ databases">
        <title>Meiothermus granaticius genome AF-68 sequencing project.</title>
        <authorList>
            <person name="Da Costa M.S."/>
            <person name="Albuquerque L."/>
            <person name="Raposo P."/>
            <person name="Froufe H.J.C."/>
            <person name="Barroso C.S."/>
            <person name="Egas C."/>
        </authorList>
    </citation>
    <scope>NUCLEOTIDE SEQUENCE [LARGE SCALE GENOMIC DNA]</scope>
    <source>
        <strain evidence="1 2">AF-68</strain>
    </source>
</reference>
<dbReference type="Proteomes" id="UP000266178">
    <property type="component" value="Unassembled WGS sequence"/>
</dbReference>
<evidence type="ECO:0000313" key="2">
    <source>
        <dbReference type="Proteomes" id="UP000266178"/>
    </source>
</evidence>
<proteinExistence type="predicted"/>